<dbReference type="EMBL" id="FSRM01000002">
    <property type="protein sequence ID" value="SIO43815.1"/>
    <property type="molecule type" value="Genomic_DNA"/>
</dbReference>
<proteinExistence type="predicted"/>
<accession>A0A1N6JHL6</accession>
<evidence type="ECO:0000313" key="1">
    <source>
        <dbReference type="EMBL" id="SIO43815.1"/>
    </source>
</evidence>
<dbReference type="AlphaFoldDB" id="A0A1N6JHL6"/>
<dbReference type="Proteomes" id="UP000184693">
    <property type="component" value="Unassembled WGS sequence"/>
</dbReference>
<gene>
    <name evidence="1" type="ORF">SAMN05444168_4447</name>
</gene>
<protein>
    <submittedName>
        <fullName evidence="1">Uncharacterized protein</fullName>
    </submittedName>
</protein>
<name>A0A1N6JHL6_9BURK</name>
<evidence type="ECO:0000313" key="2">
    <source>
        <dbReference type="Proteomes" id="UP000184693"/>
    </source>
</evidence>
<sequence length="120" mass="13375">MFFTMDFKRRGWLTTRISEIIWVSNTKDAISKGSAFYTLESLGRGRIPCQVTTIADLDRARDALGYRLLSRWSIPDRTTEAPTAKGKQLIESIGEAWTNKAIAEEASPGIDMDTSLSPGF</sequence>
<reference evidence="1 2" key="1">
    <citation type="submission" date="2016-11" db="EMBL/GenBank/DDBJ databases">
        <authorList>
            <person name="Jaros S."/>
            <person name="Januszkiewicz K."/>
            <person name="Wedrychowicz H."/>
        </authorList>
    </citation>
    <scope>NUCLEOTIDE SEQUENCE [LARGE SCALE GENOMIC DNA]</scope>
    <source>
        <strain evidence="1 2">GAS86</strain>
    </source>
</reference>
<organism evidence="1 2">
    <name type="scientific">Paraburkholderia phenazinium</name>
    <dbReference type="NCBI Taxonomy" id="60549"/>
    <lineage>
        <taxon>Bacteria</taxon>
        <taxon>Pseudomonadati</taxon>
        <taxon>Pseudomonadota</taxon>
        <taxon>Betaproteobacteria</taxon>
        <taxon>Burkholderiales</taxon>
        <taxon>Burkholderiaceae</taxon>
        <taxon>Paraburkholderia</taxon>
    </lineage>
</organism>